<sequence>MTPRLSSISKAWTCKVALGLQAEASARKETGIKLAAIKECYMYFIFSSVFYKLVCISINSTHSKIKDKSLITLNYIYIYFYFQ</sequence>
<keyword evidence="3" id="KW-1185">Reference proteome</keyword>
<protein>
    <submittedName>
        <fullName evidence="1">Uncharacterized protein</fullName>
    </submittedName>
</protein>
<proteinExistence type="predicted"/>
<evidence type="ECO:0000313" key="1">
    <source>
        <dbReference type="EMBL" id="KAJ6999173.1"/>
    </source>
</evidence>
<organism evidence="1 3">
    <name type="scientific">Populus alba x Populus x berolinensis</name>
    <dbReference type="NCBI Taxonomy" id="444605"/>
    <lineage>
        <taxon>Eukaryota</taxon>
        <taxon>Viridiplantae</taxon>
        <taxon>Streptophyta</taxon>
        <taxon>Embryophyta</taxon>
        <taxon>Tracheophyta</taxon>
        <taxon>Spermatophyta</taxon>
        <taxon>Magnoliopsida</taxon>
        <taxon>eudicotyledons</taxon>
        <taxon>Gunneridae</taxon>
        <taxon>Pentapetalae</taxon>
        <taxon>rosids</taxon>
        <taxon>fabids</taxon>
        <taxon>Malpighiales</taxon>
        <taxon>Salicaceae</taxon>
        <taxon>Saliceae</taxon>
        <taxon>Populus</taxon>
    </lineage>
</organism>
<dbReference type="EMBL" id="JAQIZT010000005">
    <property type="protein sequence ID" value="KAJ6999180.1"/>
    <property type="molecule type" value="Genomic_DNA"/>
</dbReference>
<accession>A0AAD6QYQ5</accession>
<comment type="caution">
    <text evidence="1">The sequence shown here is derived from an EMBL/GenBank/DDBJ whole genome shotgun (WGS) entry which is preliminary data.</text>
</comment>
<dbReference type="EMBL" id="JAQIZT010000005">
    <property type="protein sequence ID" value="KAJ6999173.1"/>
    <property type="molecule type" value="Genomic_DNA"/>
</dbReference>
<dbReference type="AlphaFoldDB" id="A0AAD6QYQ5"/>
<evidence type="ECO:0000313" key="2">
    <source>
        <dbReference type="EMBL" id="KAJ6999180.1"/>
    </source>
</evidence>
<gene>
    <name evidence="1" type="ORF">NC653_015111</name>
    <name evidence="2" type="ORF">NC653_015118</name>
</gene>
<evidence type="ECO:0000313" key="3">
    <source>
        <dbReference type="Proteomes" id="UP001164929"/>
    </source>
</evidence>
<name>A0AAD6QYQ5_9ROSI</name>
<reference evidence="1" key="1">
    <citation type="journal article" date="2023" name="Mol. Ecol. Resour.">
        <title>Chromosome-level genome assembly of a triploid poplar Populus alba 'Berolinensis'.</title>
        <authorList>
            <person name="Chen S."/>
            <person name="Yu Y."/>
            <person name="Wang X."/>
            <person name="Wang S."/>
            <person name="Zhang T."/>
            <person name="Zhou Y."/>
            <person name="He R."/>
            <person name="Meng N."/>
            <person name="Wang Y."/>
            <person name="Liu W."/>
            <person name="Liu Z."/>
            <person name="Liu J."/>
            <person name="Guo Q."/>
            <person name="Huang H."/>
            <person name="Sederoff R.R."/>
            <person name="Wang G."/>
            <person name="Qu G."/>
            <person name="Chen S."/>
        </authorList>
    </citation>
    <scope>NUCLEOTIDE SEQUENCE</scope>
    <source>
        <strain evidence="1">SC-2020</strain>
    </source>
</reference>
<dbReference type="Proteomes" id="UP001164929">
    <property type="component" value="Chromosome 5"/>
</dbReference>